<dbReference type="GO" id="GO:0006564">
    <property type="term" value="P:L-serine biosynthetic process"/>
    <property type="evidence" value="ECO:0007669"/>
    <property type="project" value="UniProtKB-ARBA"/>
</dbReference>
<protein>
    <submittedName>
        <fullName evidence="7">Phosphoglycerate dehydrogenase</fullName>
    </submittedName>
</protein>
<feature type="domain" description="D-isomer specific 2-hydroxyacid dehydrogenase NAD-binding" evidence="6">
    <location>
        <begin position="110"/>
        <end position="282"/>
    </location>
</feature>
<evidence type="ECO:0000259" key="6">
    <source>
        <dbReference type="Pfam" id="PF02826"/>
    </source>
</evidence>
<dbReference type="EMBL" id="LWQT01000066">
    <property type="protein sequence ID" value="OAN49221.1"/>
    <property type="molecule type" value="Genomic_DNA"/>
</dbReference>
<dbReference type="Pfam" id="PF02826">
    <property type="entry name" value="2-Hacid_dh_C"/>
    <property type="match status" value="1"/>
</dbReference>
<keyword evidence="3" id="KW-0520">NAD</keyword>
<dbReference type="STRING" id="1285242.A6A04_03660"/>
<gene>
    <name evidence="7" type="ORF">A6A04_03660</name>
</gene>
<dbReference type="CDD" id="cd12172">
    <property type="entry name" value="PGDH_like_2"/>
    <property type="match status" value="1"/>
</dbReference>
<dbReference type="GO" id="GO:0047545">
    <property type="term" value="F:(S)-2-hydroxyglutarate dehydrogenase activity"/>
    <property type="evidence" value="ECO:0007669"/>
    <property type="project" value="UniProtKB-ARBA"/>
</dbReference>
<sequence>MRVAVASRSFSKHPVLRAELLARYPDASFNDAGKSLAGADLLEFLKGHDGAVTALERVDDALLDALPDLKVIGKYGVGLDMVGLEALRRRGIRLGWTGGVNRRSVSELVIAMAISLLRHVPKGNLEVRAGGWRQLQGRHLSEKVVGIVGCGHIGKDLTPLLKAFGCTVLAHDIRDFPDFYARYEVEAVGLDELLARAEVVTLHLPYDASTANILSAERLARMRPDSVLINCARGGLVDEAALKAMLMDGRLAAAGLDVFAGEPPEDRELLALPNLLATPHIGGSAEEAVLAMGRAAIDGLENAAVPEPGTEPWRAAGLA</sequence>
<dbReference type="AlphaFoldDB" id="A0A178MKG3"/>
<keyword evidence="2 4" id="KW-0560">Oxidoreductase</keyword>
<dbReference type="Pfam" id="PF00389">
    <property type="entry name" value="2-Hacid_dh"/>
    <property type="match status" value="1"/>
</dbReference>
<dbReference type="Gene3D" id="3.40.50.720">
    <property type="entry name" value="NAD(P)-binding Rossmann-like Domain"/>
    <property type="match status" value="2"/>
</dbReference>
<dbReference type="GO" id="GO:0016618">
    <property type="term" value="F:hydroxypyruvate reductase [NAD(P)H] activity"/>
    <property type="evidence" value="ECO:0007669"/>
    <property type="project" value="TreeGrafter"/>
</dbReference>
<dbReference type="InterPro" id="IPR006140">
    <property type="entry name" value="D-isomer_DH_NAD-bd"/>
</dbReference>
<dbReference type="SUPFAM" id="SSF51735">
    <property type="entry name" value="NAD(P)-binding Rossmann-fold domains"/>
    <property type="match status" value="1"/>
</dbReference>
<evidence type="ECO:0000256" key="2">
    <source>
        <dbReference type="ARBA" id="ARBA00023002"/>
    </source>
</evidence>
<evidence type="ECO:0000259" key="5">
    <source>
        <dbReference type="Pfam" id="PF00389"/>
    </source>
</evidence>
<name>A0A178MKG3_9PROT</name>
<dbReference type="GO" id="GO:0004617">
    <property type="term" value="F:phosphoglycerate dehydrogenase activity"/>
    <property type="evidence" value="ECO:0007669"/>
    <property type="project" value="UniProtKB-ARBA"/>
</dbReference>
<dbReference type="PANTHER" id="PTHR10996:SF178">
    <property type="entry name" value="2-HYDROXYACID DEHYDROGENASE YGL185C-RELATED"/>
    <property type="match status" value="1"/>
</dbReference>
<comment type="similarity">
    <text evidence="1 4">Belongs to the D-isomer specific 2-hydroxyacid dehydrogenase family.</text>
</comment>
<feature type="domain" description="D-isomer specific 2-hydroxyacid dehydrogenase catalytic" evidence="5">
    <location>
        <begin position="23"/>
        <end position="304"/>
    </location>
</feature>
<evidence type="ECO:0000313" key="7">
    <source>
        <dbReference type="EMBL" id="OAN49221.1"/>
    </source>
</evidence>
<organism evidence="7 8">
    <name type="scientific">Paramagnetospirillum marisnigri</name>
    <dbReference type="NCBI Taxonomy" id="1285242"/>
    <lineage>
        <taxon>Bacteria</taxon>
        <taxon>Pseudomonadati</taxon>
        <taxon>Pseudomonadota</taxon>
        <taxon>Alphaproteobacteria</taxon>
        <taxon>Rhodospirillales</taxon>
        <taxon>Magnetospirillaceae</taxon>
        <taxon>Paramagnetospirillum</taxon>
    </lineage>
</organism>
<reference evidence="7 8" key="1">
    <citation type="submission" date="2016-04" db="EMBL/GenBank/DDBJ databases">
        <title>Draft genome sequence of freshwater magnetotactic bacteria Magnetospirillum marisnigri SP-1 and Magnetospirillum moscoviense BB-1.</title>
        <authorList>
            <person name="Koziaeva V."/>
            <person name="Dziuba M.V."/>
            <person name="Ivanov T.M."/>
            <person name="Kuznetsov B."/>
            <person name="Grouzdev D.S."/>
        </authorList>
    </citation>
    <scope>NUCLEOTIDE SEQUENCE [LARGE SCALE GENOMIC DNA]</scope>
    <source>
        <strain evidence="7 8">SP-1</strain>
    </source>
</reference>
<dbReference type="InterPro" id="IPR050223">
    <property type="entry name" value="D-isomer_2-hydroxyacid_DH"/>
</dbReference>
<evidence type="ECO:0000256" key="4">
    <source>
        <dbReference type="RuleBase" id="RU003719"/>
    </source>
</evidence>
<comment type="caution">
    <text evidence="7">The sequence shown here is derived from an EMBL/GenBank/DDBJ whole genome shotgun (WGS) entry which is preliminary data.</text>
</comment>
<dbReference type="PROSITE" id="PS00065">
    <property type="entry name" value="D_2_HYDROXYACID_DH_1"/>
    <property type="match status" value="1"/>
</dbReference>
<dbReference type="FunFam" id="3.40.50.720:FF:000041">
    <property type="entry name" value="D-3-phosphoglycerate dehydrogenase"/>
    <property type="match status" value="1"/>
</dbReference>
<dbReference type="InterPro" id="IPR036291">
    <property type="entry name" value="NAD(P)-bd_dom_sf"/>
</dbReference>
<dbReference type="OrthoDB" id="9793626at2"/>
<dbReference type="GO" id="GO:0030267">
    <property type="term" value="F:glyoxylate reductase (NADPH) activity"/>
    <property type="evidence" value="ECO:0007669"/>
    <property type="project" value="TreeGrafter"/>
</dbReference>
<dbReference type="Proteomes" id="UP000078428">
    <property type="component" value="Unassembled WGS sequence"/>
</dbReference>
<dbReference type="InterPro" id="IPR029752">
    <property type="entry name" value="D-isomer_DH_CS1"/>
</dbReference>
<dbReference type="PROSITE" id="PS00671">
    <property type="entry name" value="D_2_HYDROXYACID_DH_3"/>
    <property type="match status" value="1"/>
</dbReference>
<evidence type="ECO:0000313" key="8">
    <source>
        <dbReference type="Proteomes" id="UP000078428"/>
    </source>
</evidence>
<evidence type="ECO:0000256" key="3">
    <source>
        <dbReference type="ARBA" id="ARBA00023027"/>
    </source>
</evidence>
<dbReference type="InterPro" id="IPR006139">
    <property type="entry name" value="D-isomer_2_OHA_DH_cat_dom"/>
</dbReference>
<keyword evidence="8" id="KW-1185">Reference proteome</keyword>
<accession>A0A178MKG3</accession>
<dbReference type="InterPro" id="IPR029753">
    <property type="entry name" value="D-isomer_DH_CS"/>
</dbReference>
<proteinExistence type="inferred from homology"/>
<dbReference type="PANTHER" id="PTHR10996">
    <property type="entry name" value="2-HYDROXYACID DEHYDROGENASE-RELATED"/>
    <property type="match status" value="1"/>
</dbReference>
<dbReference type="RefSeq" id="WP_068493644.1">
    <property type="nucleotide sequence ID" value="NZ_LWQT01000066.1"/>
</dbReference>
<dbReference type="GO" id="GO:0051287">
    <property type="term" value="F:NAD binding"/>
    <property type="evidence" value="ECO:0007669"/>
    <property type="project" value="InterPro"/>
</dbReference>
<dbReference type="GO" id="GO:0005829">
    <property type="term" value="C:cytosol"/>
    <property type="evidence" value="ECO:0007669"/>
    <property type="project" value="TreeGrafter"/>
</dbReference>
<dbReference type="SUPFAM" id="SSF52283">
    <property type="entry name" value="Formate/glycerate dehydrogenase catalytic domain-like"/>
    <property type="match status" value="1"/>
</dbReference>
<evidence type="ECO:0000256" key="1">
    <source>
        <dbReference type="ARBA" id="ARBA00005854"/>
    </source>
</evidence>